<comment type="caution">
    <text evidence="1">The sequence shown here is derived from an EMBL/GenBank/DDBJ whole genome shotgun (WGS) entry which is preliminary data.</text>
</comment>
<reference evidence="1" key="1">
    <citation type="submission" date="2020-03" db="EMBL/GenBank/DDBJ databases">
        <authorList>
            <person name="Weist P."/>
        </authorList>
    </citation>
    <scope>NUCLEOTIDE SEQUENCE</scope>
</reference>
<name>A0A9N7YS30_PLEPL</name>
<evidence type="ECO:0000313" key="2">
    <source>
        <dbReference type="Proteomes" id="UP001153269"/>
    </source>
</evidence>
<evidence type="ECO:0000313" key="1">
    <source>
        <dbReference type="EMBL" id="CAB1435443.1"/>
    </source>
</evidence>
<dbReference type="AlphaFoldDB" id="A0A9N7YS30"/>
<organism evidence="1 2">
    <name type="scientific">Pleuronectes platessa</name>
    <name type="common">European plaice</name>
    <dbReference type="NCBI Taxonomy" id="8262"/>
    <lineage>
        <taxon>Eukaryota</taxon>
        <taxon>Metazoa</taxon>
        <taxon>Chordata</taxon>
        <taxon>Craniata</taxon>
        <taxon>Vertebrata</taxon>
        <taxon>Euteleostomi</taxon>
        <taxon>Actinopterygii</taxon>
        <taxon>Neopterygii</taxon>
        <taxon>Teleostei</taxon>
        <taxon>Neoteleostei</taxon>
        <taxon>Acanthomorphata</taxon>
        <taxon>Carangaria</taxon>
        <taxon>Pleuronectiformes</taxon>
        <taxon>Pleuronectoidei</taxon>
        <taxon>Pleuronectidae</taxon>
        <taxon>Pleuronectes</taxon>
    </lineage>
</organism>
<keyword evidence="2" id="KW-1185">Reference proteome</keyword>
<protein>
    <submittedName>
        <fullName evidence="1">Uncharacterized protein</fullName>
    </submittedName>
</protein>
<dbReference type="EMBL" id="CADEAL010001777">
    <property type="protein sequence ID" value="CAB1435443.1"/>
    <property type="molecule type" value="Genomic_DNA"/>
</dbReference>
<proteinExistence type="predicted"/>
<sequence length="76" mass="8565">MGGGADTAAPAALRVRACVYLLRGKRCRHWSLLSRVETRPAPSTRLRSAHHNSLDFRFEATREVLRYLNKTTVLVS</sequence>
<accession>A0A9N7YS30</accession>
<gene>
    <name evidence="1" type="ORF">PLEPLA_LOCUS23514</name>
</gene>
<dbReference type="Proteomes" id="UP001153269">
    <property type="component" value="Unassembled WGS sequence"/>
</dbReference>